<dbReference type="InterPro" id="IPR033838">
    <property type="entry name" value="CvaB_peptidase"/>
</dbReference>
<feature type="transmembrane region" description="Helical" evidence="10">
    <location>
        <begin position="206"/>
        <end position="231"/>
    </location>
</feature>
<dbReference type="PROSITE" id="PS50929">
    <property type="entry name" value="ABC_TM1F"/>
    <property type="match status" value="1"/>
</dbReference>
<comment type="caution">
    <text evidence="15">The sequence shown here is derived from an EMBL/GenBank/DDBJ whole genome shotgun (WGS) entry which is preliminary data.</text>
</comment>
<dbReference type="InterPro" id="IPR036640">
    <property type="entry name" value="ABC1_TM_sf"/>
</dbReference>
<accession>A0A5P1D9I9</accession>
<dbReference type="InterPro" id="IPR003593">
    <property type="entry name" value="AAA+_ATPase"/>
</dbReference>
<evidence type="ECO:0000259" key="11">
    <source>
        <dbReference type="PROSITE" id="PS50893"/>
    </source>
</evidence>
<keyword evidence="2" id="KW-0813">Transport</keyword>
<reference evidence="14 17" key="2">
    <citation type="submission" date="2021-01" db="EMBL/GenBank/DDBJ databases">
        <title>Antibiotic resistance and phylogeny of Pseudomonas spp. isolated over three decades from chicken meat in the Norwegian food chain.</title>
        <authorList>
            <person name="Moen B."/>
        </authorList>
    </citation>
    <scope>NUCLEOTIDE SEQUENCE [LARGE SCALE GENOMIC DNA]</scope>
    <source>
        <strain evidence="14 17">MF6766</strain>
    </source>
</reference>
<organism evidence="15 16">
    <name type="scientific">Pseudomonas haemolytica</name>
    <dbReference type="NCBI Taxonomy" id="2600065"/>
    <lineage>
        <taxon>Bacteria</taxon>
        <taxon>Pseudomonadati</taxon>
        <taxon>Pseudomonadota</taxon>
        <taxon>Gammaproteobacteria</taxon>
        <taxon>Pseudomonadales</taxon>
        <taxon>Pseudomonadaceae</taxon>
        <taxon>Pseudomonas</taxon>
    </lineage>
</organism>
<evidence type="ECO:0000256" key="8">
    <source>
        <dbReference type="ARBA" id="ARBA00023136"/>
    </source>
</evidence>
<dbReference type="SMART" id="SM00382">
    <property type="entry name" value="AAA"/>
    <property type="match status" value="1"/>
</dbReference>
<feature type="domain" description="ABC transporter" evidence="11">
    <location>
        <begin position="487"/>
        <end position="720"/>
    </location>
</feature>
<dbReference type="RefSeq" id="WP_153871019.1">
    <property type="nucleotide sequence ID" value="NZ_JAEKCT010000002.1"/>
</dbReference>
<feature type="transmembrane region" description="Helical" evidence="10">
    <location>
        <begin position="165"/>
        <end position="186"/>
    </location>
</feature>
<dbReference type="EMBL" id="JAENSR010000001">
    <property type="protein sequence ID" value="MBK3458496.1"/>
    <property type="molecule type" value="Genomic_DNA"/>
</dbReference>
<dbReference type="InterPro" id="IPR027417">
    <property type="entry name" value="P-loop_NTPase"/>
</dbReference>
<feature type="domain" description="ABC transmembrane type-1" evidence="12">
    <location>
        <begin position="173"/>
        <end position="452"/>
    </location>
</feature>
<dbReference type="SUPFAM" id="SSF52540">
    <property type="entry name" value="P-loop containing nucleoside triphosphate hydrolases"/>
    <property type="match status" value="1"/>
</dbReference>
<evidence type="ECO:0000256" key="1">
    <source>
        <dbReference type="ARBA" id="ARBA00004651"/>
    </source>
</evidence>
<dbReference type="GO" id="GO:0034040">
    <property type="term" value="F:ATPase-coupled lipid transmembrane transporter activity"/>
    <property type="evidence" value="ECO:0007669"/>
    <property type="project" value="TreeGrafter"/>
</dbReference>
<dbReference type="PROSITE" id="PS50990">
    <property type="entry name" value="PEPTIDASE_C39"/>
    <property type="match status" value="1"/>
</dbReference>
<feature type="region of interest" description="Disordered" evidence="9">
    <location>
        <begin position="702"/>
        <end position="724"/>
    </location>
</feature>
<evidence type="ECO:0000256" key="3">
    <source>
        <dbReference type="ARBA" id="ARBA00022475"/>
    </source>
</evidence>
<dbReference type="PROSITE" id="PS50893">
    <property type="entry name" value="ABC_TRANSPORTER_2"/>
    <property type="match status" value="1"/>
</dbReference>
<evidence type="ECO:0000259" key="13">
    <source>
        <dbReference type="PROSITE" id="PS50990"/>
    </source>
</evidence>
<dbReference type="GO" id="GO:0008234">
    <property type="term" value="F:cysteine-type peptidase activity"/>
    <property type="evidence" value="ECO:0007669"/>
    <property type="project" value="InterPro"/>
</dbReference>
<evidence type="ECO:0000313" key="14">
    <source>
        <dbReference type="EMBL" id="MBK3458496.1"/>
    </source>
</evidence>
<dbReference type="EMBL" id="VOIW01000002">
    <property type="protein sequence ID" value="MRJ37155.1"/>
    <property type="molecule type" value="Genomic_DNA"/>
</dbReference>
<dbReference type="Gene3D" id="3.40.50.300">
    <property type="entry name" value="P-loop containing nucleotide triphosphate hydrolases"/>
    <property type="match status" value="1"/>
</dbReference>
<dbReference type="AlphaFoldDB" id="A0A5P1D9I9"/>
<gene>
    <name evidence="15" type="ORF">FRT59_09300</name>
    <name evidence="14" type="ORF">JJD71_05430</name>
</gene>
<dbReference type="Gene3D" id="1.20.1560.10">
    <property type="entry name" value="ABC transporter type 1, transmembrane domain"/>
    <property type="match status" value="1"/>
</dbReference>
<evidence type="ECO:0000256" key="5">
    <source>
        <dbReference type="ARBA" id="ARBA00022741"/>
    </source>
</evidence>
<feature type="transmembrane region" description="Helical" evidence="10">
    <location>
        <begin position="280"/>
        <end position="302"/>
    </location>
</feature>
<dbReference type="Proteomes" id="UP000620382">
    <property type="component" value="Unassembled WGS sequence"/>
</dbReference>
<feature type="compositionally biased region" description="Polar residues" evidence="9">
    <location>
        <begin position="706"/>
        <end position="724"/>
    </location>
</feature>
<dbReference type="Pfam" id="PF00005">
    <property type="entry name" value="ABC_tran"/>
    <property type="match status" value="1"/>
</dbReference>
<keyword evidence="4 10" id="KW-0812">Transmembrane</keyword>
<dbReference type="SUPFAM" id="SSF90123">
    <property type="entry name" value="ABC transporter transmembrane region"/>
    <property type="match status" value="1"/>
</dbReference>
<dbReference type="InterPro" id="IPR017871">
    <property type="entry name" value="ABC_transporter-like_CS"/>
</dbReference>
<evidence type="ECO:0000256" key="7">
    <source>
        <dbReference type="ARBA" id="ARBA00022989"/>
    </source>
</evidence>
<keyword evidence="5" id="KW-0547">Nucleotide-binding</keyword>
<dbReference type="PANTHER" id="PTHR24221:SF606">
    <property type="entry name" value="COLICIN V SECRETION-PROCESSING ATP-BINDING PROTEIN"/>
    <property type="match status" value="1"/>
</dbReference>
<dbReference type="Gene3D" id="3.90.70.10">
    <property type="entry name" value="Cysteine proteinases"/>
    <property type="match status" value="1"/>
</dbReference>
<proteinExistence type="predicted"/>
<dbReference type="PANTHER" id="PTHR24221">
    <property type="entry name" value="ATP-BINDING CASSETTE SUB-FAMILY B"/>
    <property type="match status" value="1"/>
</dbReference>
<feature type="transmembrane region" description="Helical" evidence="10">
    <location>
        <begin position="308"/>
        <end position="327"/>
    </location>
</feature>
<sequence>MTFLDAIALRPGRRLPVVLQTEATECGLACLAMIAGYHGHRVDMLDLRRRCSVSLKGIALKQLINSAQQLQLGARAVTLDVGGLGQLKLPCILHWNFNHFVVLKAVDRQGVVVHDPARGLRRINHEGLSQSFTGVALELWPNSGFELQEDKPRIKLLNMMGRISGLYRSLVQVLLLALTLEVFSLITPFLLQWTIDNVIISADHDLLSTLVLGFTLLLLMQQAVSGVRAWVMMHLSTLLSVQWRANVFSHLLRLPSQYFEKRYLGDVVSRFGAVDTIQQTLTAAFLSAILDGLMSVATLAMMLLYSPALAAIAIATMLLYAVGRCLWYRPLRNATEEQIIHAARQQSHFLETVRGIRPLKLFQRQEERRSAWLGLLVEQINAGLRTQKLRLLYQQLNGLLFGIENLLVIWFGASMVIDGQFSVGLLIAFIAYKTQFDTRVGNLVDKFFELRMLQLQGERLADIVLHPPETTVSSVDLQTLMDCDASIEIQGLHYRYAEQEPWVLDNLDLHIAAGESVAIVGPSGCGKSTLMNVMLGILPATRGQIRIAGIEMAQLGLDGLRQLVGTVTQDDVLFAGSLRDNISFFDLNVDQSWLIECARIASIHSDIQAMPMGYNTLVGDMGTVLSGGQKQRVLLARALYKKPRILFLDEATSHLDVACEQRVNQAIQGLRITRIMVAHRAETIASADRVIRILAGRVVHDDADGPTNSAHTANTSPAMKQGQA</sequence>
<feature type="domain" description="Peptidase C39" evidence="13">
    <location>
        <begin position="20"/>
        <end position="139"/>
    </location>
</feature>
<evidence type="ECO:0000313" key="16">
    <source>
        <dbReference type="Proteomes" id="UP000408764"/>
    </source>
</evidence>
<dbReference type="InterPro" id="IPR039421">
    <property type="entry name" value="Type_1_exporter"/>
</dbReference>
<dbReference type="InterPro" id="IPR005074">
    <property type="entry name" value="Peptidase_C39"/>
</dbReference>
<dbReference type="Pfam" id="PF03412">
    <property type="entry name" value="Peptidase_C39"/>
    <property type="match status" value="1"/>
</dbReference>
<keyword evidence="6" id="KW-0067">ATP-binding</keyword>
<dbReference type="GO" id="GO:0006508">
    <property type="term" value="P:proteolysis"/>
    <property type="evidence" value="ECO:0007669"/>
    <property type="project" value="InterPro"/>
</dbReference>
<comment type="subcellular location">
    <subcellularLocation>
        <location evidence="1">Cell membrane</location>
        <topology evidence="1">Multi-pass membrane protein</topology>
    </subcellularLocation>
</comment>
<dbReference type="GO" id="GO:0005524">
    <property type="term" value="F:ATP binding"/>
    <property type="evidence" value="ECO:0007669"/>
    <property type="project" value="UniProtKB-KW"/>
</dbReference>
<dbReference type="GO" id="GO:0016887">
    <property type="term" value="F:ATP hydrolysis activity"/>
    <property type="evidence" value="ECO:0007669"/>
    <property type="project" value="InterPro"/>
</dbReference>
<dbReference type="GO" id="GO:0140359">
    <property type="term" value="F:ABC-type transporter activity"/>
    <property type="evidence" value="ECO:0007669"/>
    <property type="project" value="InterPro"/>
</dbReference>
<evidence type="ECO:0000256" key="9">
    <source>
        <dbReference type="SAM" id="MobiDB-lite"/>
    </source>
</evidence>
<dbReference type="Proteomes" id="UP000408764">
    <property type="component" value="Unassembled WGS sequence"/>
</dbReference>
<evidence type="ECO:0000256" key="4">
    <source>
        <dbReference type="ARBA" id="ARBA00022692"/>
    </source>
</evidence>
<dbReference type="FunFam" id="3.40.50.300:FF:000299">
    <property type="entry name" value="ABC transporter ATP-binding protein/permease"/>
    <property type="match status" value="1"/>
</dbReference>
<keyword evidence="8 10" id="KW-0472">Membrane</keyword>
<evidence type="ECO:0000256" key="10">
    <source>
        <dbReference type="SAM" id="Phobius"/>
    </source>
</evidence>
<evidence type="ECO:0000313" key="15">
    <source>
        <dbReference type="EMBL" id="MRJ37155.1"/>
    </source>
</evidence>
<protein>
    <submittedName>
        <fullName evidence="15">Peptidase domain-containing ABC transporter</fullName>
    </submittedName>
</protein>
<evidence type="ECO:0000256" key="6">
    <source>
        <dbReference type="ARBA" id="ARBA00022840"/>
    </source>
</evidence>
<keyword evidence="17" id="KW-1185">Reference proteome</keyword>
<keyword evidence="7 10" id="KW-1133">Transmembrane helix</keyword>
<dbReference type="OrthoDB" id="6828292at2"/>
<reference evidence="15 16" key="1">
    <citation type="submission" date="2019-08" db="EMBL/GenBank/DDBJ databases">
        <title>Pseudomonas haemolytica sp. nov. isolated from raw milk and skim milk concentrate.</title>
        <authorList>
            <person name="Hofmann K."/>
            <person name="Huptas C."/>
            <person name="Doll E."/>
            <person name="Scherer S."/>
            <person name="Wenning M."/>
        </authorList>
    </citation>
    <scope>NUCLEOTIDE SEQUENCE [LARGE SCALE GENOMIC DNA]</scope>
    <source>
        <strain evidence="15 16">DSM 108987</strain>
    </source>
</reference>
<dbReference type="CDD" id="cd02419">
    <property type="entry name" value="Peptidase_C39C"/>
    <property type="match status" value="1"/>
</dbReference>
<dbReference type="InterPro" id="IPR003439">
    <property type="entry name" value="ABC_transporter-like_ATP-bd"/>
</dbReference>
<evidence type="ECO:0000256" key="2">
    <source>
        <dbReference type="ARBA" id="ARBA00022448"/>
    </source>
</evidence>
<name>A0A5P1D9I9_9PSED</name>
<dbReference type="CDD" id="cd18567">
    <property type="entry name" value="ABC_6TM_CvaB_RaxB_like"/>
    <property type="match status" value="1"/>
</dbReference>
<evidence type="ECO:0000313" key="17">
    <source>
        <dbReference type="Proteomes" id="UP000620382"/>
    </source>
</evidence>
<evidence type="ECO:0000259" key="12">
    <source>
        <dbReference type="PROSITE" id="PS50929"/>
    </source>
</evidence>
<keyword evidence="3" id="KW-1003">Cell membrane</keyword>
<dbReference type="PROSITE" id="PS00211">
    <property type="entry name" value="ABC_TRANSPORTER_1"/>
    <property type="match status" value="1"/>
</dbReference>
<dbReference type="GO" id="GO:0005886">
    <property type="term" value="C:plasma membrane"/>
    <property type="evidence" value="ECO:0007669"/>
    <property type="project" value="UniProtKB-SubCell"/>
</dbReference>
<dbReference type="InterPro" id="IPR011527">
    <property type="entry name" value="ABC1_TM_dom"/>
</dbReference>
<dbReference type="Pfam" id="PF00664">
    <property type="entry name" value="ABC_membrane"/>
    <property type="match status" value="1"/>
</dbReference>
<dbReference type="FunFam" id="1.20.1560.10:FF:000208">
    <property type="entry name" value="Peptidase domain-containing ABC transporter"/>
    <property type="match status" value="1"/>
</dbReference>